<dbReference type="PRINTS" id="PR00237">
    <property type="entry name" value="GPCRRHODOPSN"/>
</dbReference>
<evidence type="ECO:0000256" key="5">
    <source>
        <dbReference type="ARBA" id="ARBA00023040"/>
    </source>
</evidence>
<reference evidence="11" key="1">
    <citation type="submission" date="2023-01" db="EMBL/GenBank/DDBJ databases">
        <title>Genome assembly of the deep-sea coral Lophelia pertusa.</title>
        <authorList>
            <person name="Herrera S."/>
            <person name="Cordes E."/>
        </authorList>
    </citation>
    <scope>NUCLEOTIDE SEQUENCE</scope>
    <source>
        <strain evidence="11">USNM1676648</strain>
        <tissue evidence="11">Polyp</tissue>
    </source>
</reference>
<keyword evidence="8" id="KW-0807">Transducer</keyword>
<dbReference type="PANTHER" id="PTHR24249:SF372">
    <property type="entry name" value="G-PROTEIN COUPLED RECEPTORS FAMILY 1 PROFILE DOMAIN-CONTAINING PROTEIN"/>
    <property type="match status" value="1"/>
</dbReference>
<keyword evidence="4 9" id="KW-1133">Transmembrane helix</keyword>
<evidence type="ECO:0000256" key="8">
    <source>
        <dbReference type="ARBA" id="ARBA00023224"/>
    </source>
</evidence>
<accession>A0A9W9YWM1</accession>
<protein>
    <recommendedName>
        <fullName evidence="10">G-protein coupled receptors family 1 profile domain-containing protein</fullName>
    </recommendedName>
</protein>
<keyword evidence="12" id="KW-1185">Reference proteome</keyword>
<dbReference type="Pfam" id="PF00001">
    <property type="entry name" value="7tm_1"/>
    <property type="match status" value="1"/>
</dbReference>
<dbReference type="PANTHER" id="PTHR24249">
    <property type="entry name" value="HISTAMINE RECEPTOR-RELATED G-PROTEIN COUPLED RECEPTOR"/>
    <property type="match status" value="1"/>
</dbReference>
<evidence type="ECO:0000256" key="3">
    <source>
        <dbReference type="ARBA" id="ARBA00022692"/>
    </source>
</evidence>
<gene>
    <name evidence="11" type="ORF">OS493_029391</name>
</gene>
<evidence type="ECO:0000313" key="11">
    <source>
        <dbReference type="EMBL" id="KAJ7370847.1"/>
    </source>
</evidence>
<dbReference type="Proteomes" id="UP001163046">
    <property type="component" value="Unassembled WGS sequence"/>
</dbReference>
<name>A0A9W9YWM1_9CNID</name>
<dbReference type="OrthoDB" id="5950740at2759"/>
<feature type="domain" description="G-protein coupled receptors family 1 profile" evidence="10">
    <location>
        <begin position="1"/>
        <end position="173"/>
    </location>
</feature>
<evidence type="ECO:0000256" key="6">
    <source>
        <dbReference type="ARBA" id="ARBA00023136"/>
    </source>
</evidence>
<organism evidence="11 12">
    <name type="scientific">Desmophyllum pertusum</name>
    <dbReference type="NCBI Taxonomy" id="174260"/>
    <lineage>
        <taxon>Eukaryota</taxon>
        <taxon>Metazoa</taxon>
        <taxon>Cnidaria</taxon>
        <taxon>Anthozoa</taxon>
        <taxon>Hexacorallia</taxon>
        <taxon>Scleractinia</taxon>
        <taxon>Caryophylliina</taxon>
        <taxon>Caryophylliidae</taxon>
        <taxon>Desmophyllum</taxon>
    </lineage>
</organism>
<proteinExistence type="predicted"/>
<feature type="transmembrane region" description="Helical" evidence="9">
    <location>
        <begin position="15"/>
        <end position="38"/>
    </location>
</feature>
<dbReference type="CDD" id="cd00637">
    <property type="entry name" value="7tm_classA_rhodopsin-like"/>
    <property type="match status" value="1"/>
</dbReference>
<dbReference type="InterPro" id="IPR000276">
    <property type="entry name" value="GPCR_Rhodpsn"/>
</dbReference>
<dbReference type="GO" id="GO:0004930">
    <property type="term" value="F:G protein-coupled receptor activity"/>
    <property type="evidence" value="ECO:0007669"/>
    <property type="project" value="UniProtKB-KW"/>
</dbReference>
<evidence type="ECO:0000256" key="9">
    <source>
        <dbReference type="SAM" id="Phobius"/>
    </source>
</evidence>
<dbReference type="InterPro" id="IPR017452">
    <property type="entry name" value="GPCR_Rhodpsn_7TM"/>
</dbReference>
<dbReference type="InterPro" id="IPR050569">
    <property type="entry name" value="TAAR"/>
</dbReference>
<evidence type="ECO:0000256" key="1">
    <source>
        <dbReference type="ARBA" id="ARBA00004651"/>
    </source>
</evidence>
<feature type="transmembrane region" description="Helical" evidence="9">
    <location>
        <begin position="116"/>
        <end position="136"/>
    </location>
</feature>
<keyword evidence="6 9" id="KW-0472">Membrane</keyword>
<dbReference type="EMBL" id="MU826855">
    <property type="protein sequence ID" value="KAJ7370847.1"/>
    <property type="molecule type" value="Genomic_DNA"/>
</dbReference>
<keyword evidence="2" id="KW-1003">Cell membrane</keyword>
<evidence type="ECO:0000313" key="12">
    <source>
        <dbReference type="Proteomes" id="UP001163046"/>
    </source>
</evidence>
<evidence type="ECO:0000259" key="10">
    <source>
        <dbReference type="PROSITE" id="PS50262"/>
    </source>
</evidence>
<keyword evidence="7" id="KW-0675">Receptor</keyword>
<evidence type="ECO:0000256" key="4">
    <source>
        <dbReference type="ARBA" id="ARBA00022989"/>
    </source>
</evidence>
<dbReference type="PROSITE" id="PS50262">
    <property type="entry name" value="G_PROTEIN_RECEP_F1_2"/>
    <property type="match status" value="1"/>
</dbReference>
<dbReference type="Gene3D" id="1.20.1070.10">
    <property type="entry name" value="Rhodopsin 7-helix transmembrane proteins"/>
    <property type="match status" value="1"/>
</dbReference>
<comment type="caution">
    <text evidence="11">The sequence shown here is derived from an EMBL/GenBank/DDBJ whole genome shotgun (WGS) entry which is preliminary data.</text>
</comment>
<sequence>MRALRYHDIVRRSRVLTVLGLTWFISLSFSLVRLSWIWNISILTVREDLALVQKKDKIYFTFNIIVFFFIPLIVMIVLDAHMLLLVRKQCQRIARENLPVEFVKREKKLQKRQRRAVLTCVLLLILYVIFWLPYFILEFLQQNHYGQVTVPRQVIIVFYYLRLCTSLFNPLAYTLRKQDLRKKAKSIAYNLFPRLRPDLTENRTEQFPLSSRMDL</sequence>
<keyword evidence="3 9" id="KW-0812">Transmembrane</keyword>
<feature type="transmembrane region" description="Helical" evidence="9">
    <location>
        <begin position="58"/>
        <end position="86"/>
    </location>
</feature>
<dbReference type="AlphaFoldDB" id="A0A9W9YWM1"/>
<comment type="subcellular location">
    <subcellularLocation>
        <location evidence="1">Cell membrane</location>
        <topology evidence="1">Multi-pass membrane protein</topology>
    </subcellularLocation>
</comment>
<dbReference type="GO" id="GO:0005886">
    <property type="term" value="C:plasma membrane"/>
    <property type="evidence" value="ECO:0007669"/>
    <property type="project" value="UniProtKB-SubCell"/>
</dbReference>
<evidence type="ECO:0000256" key="2">
    <source>
        <dbReference type="ARBA" id="ARBA00022475"/>
    </source>
</evidence>
<dbReference type="SUPFAM" id="SSF81321">
    <property type="entry name" value="Family A G protein-coupled receptor-like"/>
    <property type="match status" value="1"/>
</dbReference>
<evidence type="ECO:0000256" key="7">
    <source>
        <dbReference type="ARBA" id="ARBA00023170"/>
    </source>
</evidence>
<keyword evidence="5" id="KW-0297">G-protein coupled receptor</keyword>
<feature type="transmembrane region" description="Helical" evidence="9">
    <location>
        <begin position="156"/>
        <end position="175"/>
    </location>
</feature>